<comment type="caution">
    <text evidence="1">The sequence shown here is derived from an EMBL/GenBank/DDBJ whole genome shotgun (WGS) entry which is preliminary data.</text>
</comment>
<reference evidence="1" key="1">
    <citation type="submission" date="2023-04" db="EMBL/GenBank/DDBJ databases">
        <title>Ambrosiozyma monospora NBRC 10751.</title>
        <authorList>
            <person name="Ichikawa N."/>
            <person name="Sato H."/>
            <person name="Tonouchi N."/>
        </authorList>
    </citation>
    <scope>NUCLEOTIDE SEQUENCE</scope>
    <source>
        <strain evidence="1">NBRC 10751</strain>
    </source>
</reference>
<evidence type="ECO:0000313" key="1">
    <source>
        <dbReference type="EMBL" id="GME89289.1"/>
    </source>
</evidence>
<accession>A0ACB5TIB8</accession>
<keyword evidence="2" id="KW-1185">Reference proteome</keyword>
<dbReference type="EMBL" id="BSXS01007555">
    <property type="protein sequence ID" value="GME89289.1"/>
    <property type="molecule type" value="Genomic_DNA"/>
</dbReference>
<protein>
    <submittedName>
        <fullName evidence="1">Unnamed protein product</fullName>
    </submittedName>
</protein>
<proteinExistence type="predicted"/>
<gene>
    <name evidence="1" type="ORF">Amon02_000847600</name>
</gene>
<evidence type="ECO:0000313" key="2">
    <source>
        <dbReference type="Proteomes" id="UP001165064"/>
    </source>
</evidence>
<sequence length="382" mass="44196">MNHDELIPDPSLPPKRRHSFSIDVQIPPILPHERMYSIQIGYKMFKLSGASLSSDAPSYFTNYFSNPENENKVLIIDRSPKVFEKIYMHLQGYSIKIDDENEFLHLFTDSVYFHLVKLKELVLKYDIFANIGGKCFRISKELLTSEGNYPNYFSFTFNSIMKEHDQVKELQGLIRPPNVSPYTSARSSALFQDLLDKLQGKSVIIRNDEHRRNLIEECRYYKFMALEQEFIKCKISVNPFTKDEEIVMNYRDVVTSKVSSISESSIARYSRPYVDNNKFRALVLQIESSEVSLLINLKTDFVSLLVLGKCAKKLNGILSQVSDDAMYEVSEDSNGRKMHRLTVLIHIENCFTIINGMEMDRDWIKKLCPSCKPNNDTKINSS</sequence>
<dbReference type="Proteomes" id="UP001165064">
    <property type="component" value="Unassembled WGS sequence"/>
</dbReference>
<name>A0ACB5TIB8_AMBMO</name>
<organism evidence="1 2">
    <name type="scientific">Ambrosiozyma monospora</name>
    <name type="common">Yeast</name>
    <name type="synonym">Endomycopsis monosporus</name>
    <dbReference type="NCBI Taxonomy" id="43982"/>
    <lineage>
        <taxon>Eukaryota</taxon>
        <taxon>Fungi</taxon>
        <taxon>Dikarya</taxon>
        <taxon>Ascomycota</taxon>
        <taxon>Saccharomycotina</taxon>
        <taxon>Pichiomycetes</taxon>
        <taxon>Pichiales</taxon>
        <taxon>Pichiaceae</taxon>
        <taxon>Ambrosiozyma</taxon>
    </lineage>
</organism>